<comment type="pathway">
    <text evidence="1">Protein modification; protein ubiquitination.</text>
</comment>
<name>A0A9Q1JSD0_9CARY</name>
<feature type="region of interest" description="Disordered" evidence="4">
    <location>
        <begin position="551"/>
        <end position="595"/>
    </location>
</feature>
<evidence type="ECO:0000256" key="2">
    <source>
        <dbReference type="ARBA" id="ARBA00022786"/>
    </source>
</evidence>
<sequence length="595" mass="67108">MKFMKLGSKPDAFQSDGTSIRYVSSDLAADVVVSVDDVKFHLHKFPLLSKSSRLQKLIMKADEESSEEIDLICFPGGAKAFEICAKFCYGMIVTLNAYNVAAARCAAEYLEMTEDIDKGNLIYKIEVFLNCCIFRTWKDSIIVLQNTKSLLPWSEDLKIVGRCIDSIASKTSVDPTKITWSYTHNRKLAMTNRIVEHEIFESVPKDWWVEDICELDIDMYKRVMIAVKSNGRMDGAVIGEALNTFAIRWLPDSIDALISGDHVKRNRSLVETMICLLPSDKSLGCSCSFLFKLLKVAILVEADDLGREDLIGKISLKLHEASLKDLLLPARPPKTTMYDVELVHCIVKRFVEQEKSSWDVSVYEVCSLDGCFIGYDALYDNFGCELSIVENCGGQTCRLTHSKIVPTLEEPEHPDLTKGERKQICGLMDVKKLTMDASMHAAQNDRLPLRVVVQVLYFEQVRTTARGPHNSTSQNTSTFTPSEEKDKEEQDQRNLETCKSLRKQMDRMKIVETKELHTQQKMAKKNSRNSRSGIQLLPSRSRRIFDRWWGIGKGGNGESKSSETSLSSQSPPTSLVPGDTKSLVSSSRHRRHSIS</sequence>
<dbReference type="AlphaFoldDB" id="A0A9Q1JSD0"/>
<feature type="domain" description="BTB" evidence="5">
    <location>
        <begin position="29"/>
        <end position="97"/>
    </location>
</feature>
<reference evidence="7" key="1">
    <citation type="submission" date="2022-04" db="EMBL/GenBank/DDBJ databases">
        <title>Carnegiea gigantea Genome sequencing and assembly v2.</title>
        <authorList>
            <person name="Copetti D."/>
            <person name="Sanderson M.J."/>
            <person name="Burquez A."/>
            <person name="Wojciechowski M.F."/>
        </authorList>
    </citation>
    <scope>NUCLEOTIDE SEQUENCE</scope>
    <source>
        <strain evidence="7">SGP5-SGP5p</strain>
        <tissue evidence="7">Aerial part</tissue>
    </source>
</reference>
<dbReference type="PROSITE" id="PS50097">
    <property type="entry name" value="BTB"/>
    <property type="match status" value="1"/>
</dbReference>
<feature type="compositionally biased region" description="Low complexity" evidence="4">
    <location>
        <begin position="558"/>
        <end position="575"/>
    </location>
</feature>
<dbReference type="Proteomes" id="UP001153076">
    <property type="component" value="Unassembled WGS sequence"/>
</dbReference>
<dbReference type="InterPro" id="IPR011333">
    <property type="entry name" value="SKP1/BTB/POZ_sf"/>
</dbReference>
<gene>
    <name evidence="7" type="ORF">Cgig2_006686</name>
</gene>
<dbReference type="Gene3D" id="3.30.710.10">
    <property type="entry name" value="Potassium Channel Kv1.1, Chain A"/>
    <property type="match status" value="1"/>
</dbReference>
<comment type="similarity">
    <text evidence="3">Belongs to the NPH3 family.</text>
</comment>
<dbReference type="EMBL" id="JAKOGI010000816">
    <property type="protein sequence ID" value="KAJ8430178.1"/>
    <property type="molecule type" value="Genomic_DNA"/>
</dbReference>
<keyword evidence="8" id="KW-1185">Reference proteome</keyword>
<accession>A0A9Q1JSD0</accession>
<dbReference type="Pfam" id="PF03000">
    <property type="entry name" value="NPH3"/>
    <property type="match status" value="1"/>
</dbReference>
<dbReference type="OrthoDB" id="624345at2759"/>
<feature type="region of interest" description="Disordered" evidence="4">
    <location>
        <begin position="466"/>
        <end position="503"/>
    </location>
</feature>
<dbReference type="PANTHER" id="PTHR32370">
    <property type="entry name" value="OS12G0117600 PROTEIN"/>
    <property type="match status" value="1"/>
</dbReference>
<evidence type="ECO:0000313" key="7">
    <source>
        <dbReference type="EMBL" id="KAJ8430178.1"/>
    </source>
</evidence>
<feature type="compositionally biased region" description="Basic and acidic residues" evidence="4">
    <location>
        <begin position="482"/>
        <end position="496"/>
    </location>
</feature>
<dbReference type="InterPro" id="IPR000210">
    <property type="entry name" value="BTB/POZ_dom"/>
</dbReference>
<feature type="compositionally biased region" description="Polar residues" evidence="4">
    <location>
        <begin position="469"/>
        <end position="481"/>
    </location>
</feature>
<organism evidence="7 8">
    <name type="scientific">Carnegiea gigantea</name>
    <dbReference type="NCBI Taxonomy" id="171969"/>
    <lineage>
        <taxon>Eukaryota</taxon>
        <taxon>Viridiplantae</taxon>
        <taxon>Streptophyta</taxon>
        <taxon>Embryophyta</taxon>
        <taxon>Tracheophyta</taxon>
        <taxon>Spermatophyta</taxon>
        <taxon>Magnoliopsida</taxon>
        <taxon>eudicotyledons</taxon>
        <taxon>Gunneridae</taxon>
        <taxon>Pentapetalae</taxon>
        <taxon>Caryophyllales</taxon>
        <taxon>Cactineae</taxon>
        <taxon>Cactaceae</taxon>
        <taxon>Cactoideae</taxon>
        <taxon>Echinocereeae</taxon>
        <taxon>Carnegiea</taxon>
    </lineage>
</organism>
<dbReference type="Pfam" id="PF00651">
    <property type="entry name" value="BTB"/>
    <property type="match status" value="1"/>
</dbReference>
<evidence type="ECO:0000256" key="1">
    <source>
        <dbReference type="ARBA" id="ARBA00004906"/>
    </source>
</evidence>
<evidence type="ECO:0000256" key="3">
    <source>
        <dbReference type="PROSITE-ProRule" id="PRU00982"/>
    </source>
</evidence>
<evidence type="ECO:0000256" key="4">
    <source>
        <dbReference type="SAM" id="MobiDB-lite"/>
    </source>
</evidence>
<dbReference type="InterPro" id="IPR027356">
    <property type="entry name" value="NPH3_dom"/>
</dbReference>
<dbReference type="PROSITE" id="PS51649">
    <property type="entry name" value="NPH3"/>
    <property type="match status" value="1"/>
</dbReference>
<keyword evidence="2" id="KW-0833">Ubl conjugation pathway</keyword>
<evidence type="ECO:0000313" key="8">
    <source>
        <dbReference type="Proteomes" id="UP001153076"/>
    </source>
</evidence>
<dbReference type="SUPFAM" id="SSF54695">
    <property type="entry name" value="POZ domain"/>
    <property type="match status" value="1"/>
</dbReference>
<dbReference type="InterPro" id="IPR043454">
    <property type="entry name" value="NPH3/RPT2-like"/>
</dbReference>
<comment type="caution">
    <text evidence="7">The sequence shown here is derived from an EMBL/GenBank/DDBJ whole genome shotgun (WGS) entry which is preliminary data.</text>
</comment>
<protein>
    <submittedName>
        <fullName evidence="7">Uncharacterized protein</fullName>
    </submittedName>
</protein>
<evidence type="ECO:0000259" key="6">
    <source>
        <dbReference type="PROSITE" id="PS51649"/>
    </source>
</evidence>
<evidence type="ECO:0000259" key="5">
    <source>
        <dbReference type="PROSITE" id="PS50097"/>
    </source>
</evidence>
<feature type="domain" description="NPH3" evidence="6">
    <location>
        <begin position="206"/>
        <end position="462"/>
    </location>
</feature>
<proteinExistence type="inferred from homology"/>
<feature type="region of interest" description="Disordered" evidence="4">
    <location>
        <begin position="516"/>
        <end position="537"/>
    </location>
</feature>